<dbReference type="InterPro" id="IPR003382">
    <property type="entry name" value="Flavoprotein"/>
</dbReference>
<keyword evidence="3" id="KW-0511">Multifunctional enzyme</keyword>
<dbReference type="NCBIfam" id="TIGR00521">
    <property type="entry name" value="coaBC_dfp"/>
    <property type="match status" value="1"/>
</dbReference>
<keyword evidence="3 4" id="KW-0288">FMN</keyword>
<comment type="function">
    <text evidence="4">Catalyzes two steps in the biosynthesis of coenzyme A. In the first step cysteine is conjugated to 4'-phosphopantothenate to form 4-phosphopantothenoylcysteine, in the latter compound is decarboxylated to form 4'-phosphopantotheine.</text>
</comment>
<dbReference type="InterPro" id="IPR007085">
    <property type="entry name" value="DNA/pantothenate-metab_flavo_C"/>
</dbReference>
<dbReference type="InterPro" id="IPR005252">
    <property type="entry name" value="CoaBC"/>
</dbReference>
<comment type="similarity">
    <text evidence="3 4">In the N-terminal section; belongs to the HFCD (homo-oligomeric flavin containing Cys decarboxylase) superfamily.</text>
</comment>
<feature type="binding site" evidence="3">
    <location>
        <begin position="313"/>
        <end position="316"/>
    </location>
    <ligand>
        <name>CTP</name>
        <dbReference type="ChEBI" id="CHEBI:37563"/>
    </ligand>
</feature>
<evidence type="ECO:0000259" key="6">
    <source>
        <dbReference type="Pfam" id="PF04127"/>
    </source>
</evidence>
<evidence type="ECO:0000313" key="7">
    <source>
        <dbReference type="EMBL" id="SEQ27951.1"/>
    </source>
</evidence>
<dbReference type="GO" id="GO:0004632">
    <property type="term" value="F:phosphopantothenate--cysteine ligase activity"/>
    <property type="evidence" value="ECO:0007669"/>
    <property type="project" value="UniProtKB-UniRule"/>
</dbReference>
<keyword evidence="2 3" id="KW-0456">Lyase</keyword>
<dbReference type="GO" id="GO:0015937">
    <property type="term" value="P:coenzyme A biosynthetic process"/>
    <property type="evidence" value="ECO:0007669"/>
    <property type="project" value="UniProtKB-UniRule"/>
</dbReference>
<feature type="region of interest" description="Phosphopantothenoylcysteine decarboxylase" evidence="3">
    <location>
        <begin position="1"/>
        <end position="192"/>
    </location>
</feature>
<dbReference type="GO" id="GO:0004633">
    <property type="term" value="F:phosphopantothenoylcysteine decarboxylase activity"/>
    <property type="evidence" value="ECO:0007669"/>
    <property type="project" value="UniProtKB-UniRule"/>
</dbReference>
<comment type="cofactor">
    <cofactor evidence="3">
        <name>FMN</name>
        <dbReference type="ChEBI" id="CHEBI:58210"/>
    </cofactor>
    <text evidence="3">Binds 1 FMN per subunit.</text>
</comment>
<keyword evidence="3 4" id="KW-0285">Flavoprotein</keyword>
<comment type="cofactor">
    <cofactor evidence="3">
        <name>Mg(2+)</name>
        <dbReference type="ChEBI" id="CHEBI:18420"/>
    </cofactor>
</comment>
<dbReference type="Pfam" id="PF04127">
    <property type="entry name" value="DFP"/>
    <property type="match status" value="1"/>
</dbReference>
<gene>
    <name evidence="3" type="primary">coaBC</name>
    <name evidence="7" type="ORF">SAMN04488558_107109</name>
</gene>
<dbReference type="GO" id="GO:0046872">
    <property type="term" value="F:metal ion binding"/>
    <property type="evidence" value="ECO:0007669"/>
    <property type="project" value="UniProtKB-KW"/>
</dbReference>
<evidence type="ECO:0000256" key="4">
    <source>
        <dbReference type="RuleBase" id="RU364078"/>
    </source>
</evidence>
<keyword evidence="3" id="KW-0460">Magnesium</keyword>
<dbReference type="AlphaFoldDB" id="A0A1H9EQH9"/>
<proteinExistence type="inferred from homology"/>
<feature type="binding site" evidence="3">
    <location>
        <position position="347"/>
    </location>
    <ligand>
        <name>CTP</name>
        <dbReference type="ChEBI" id="CHEBI:37563"/>
    </ligand>
</feature>
<reference evidence="7 8" key="1">
    <citation type="submission" date="2016-10" db="EMBL/GenBank/DDBJ databases">
        <authorList>
            <person name="de Groot N.N."/>
        </authorList>
    </citation>
    <scope>NUCLEOTIDE SEQUENCE [LARGE SCALE GENOMIC DNA]</scope>
    <source>
        <strain evidence="7 8">DSM 15695</strain>
    </source>
</reference>
<evidence type="ECO:0000256" key="2">
    <source>
        <dbReference type="ARBA" id="ARBA00023239"/>
    </source>
</evidence>
<feature type="domain" description="DNA/pantothenate metabolism flavoprotein C-terminal" evidence="6">
    <location>
        <begin position="188"/>
        <end position="398"/>
    </location>
</feature>
<comment type="pathway">
    <text evidence="3 4">Cofactor biosynthesis; coenzyme A biosynthesis; CoA from (R)-pantothenate: step 2/5.</text>
</comment>
<dbReference type="SUPFAM" id="SSF52507">
    <property type="entry name" value="Homo-oligomeric flavin-containing Cys decarboxylases, HFCD"/>
    <property type="match status" value="1"/>
</dbReference>
<dbReference type="GO" id="GO:0010181">
    <property type="term" value="F:FMN binding"/>
    <property type="evidence" value="ECO:0007669"/>
    <property type="project" value="UniProtKB-UniRule"/>
</dbReference>
<feature type="binding site" evidence="3">
    <location>
        <position position="293"/>
    </location>
    <ligand>
        <name>CTP</name>
        <dbReference type="ChEBI" id="CHEBI:37563"/>
    </ligand>
</feature>
<keyword evidence="1 3" id="KW-0210">Decarboxylase</keyword>
<dbReference type="EMBL" id="FOEN01000007">
    <property type="protein sequence ID" value="SEQ27951.1"/>
    <property type="molecule type" value="Genomic_DNA"/>
</dbReference>
<comment type="similarity">
    <text evidence="3 4">In the C-terminal section; belongs to the PPC synthetase family.</text>
</comment>
<dbReference type="Gene3D" id="3.40.50.1950">
    <property type="entry name" value="Flavin prenyltransferase-like"/>
    <property type="match status" value="1"/>
</dbReference>
<dbReference type="EC" id="4.1.1.36" evidence="3"/>
<dbReference type="EC" id="6.3.2.5" evidence="3"/>
<dbReference type="STRING" id="89093.SAMN04488558_107109"/>
<organism evidence="7 8">
    <name type="scientific">Ignavigranum ruoffiae</name>
    <dbReference type="NCBI Taxonomy" id="89093"/>
    <lineage>
        <taxon>Bacteria</taxon>
        <taxon>Bacillati</taxon>
        <taxon>Bacillota</taxon>
        <taxon>Bacilli</taxon>
        <taxon>Lactobacillales</taxon>
        <taxon>Aerococcaceae</taxon>
        <taxon>Ignavigranum</taxon>
    </lineage>
</organism>
<comment type="function">
    <text evidence="3">Catalyzes two sequential steps in the biosynthesis of coenzyme A. In the first step cysteine is conjugated to 4'-phosphopantothenate to form 4-phosphopantothenoylcysteine. In the second step the latter compound is decarboxylated to form 4'-phosphopantotheine.</text>
</comment>
<comment type="pathway">
    <text evidence="3 4">Cofactor biosynthesis; coenzyme A biosynthesis; CoA from (R)-pantothenate: step 3/5.</text>
</comment>
<dbReference type="GO" id="GO:0015941">
    <property type="term" value="P:pantothenate catabolic process"/>
    <property type="evidence" value="ECO:0007669"/>
    <property type="project" value="InterPro"/>
</dbReference>
<dbReference type="PANTHER" id="PTHR14359:SF6">
    <property type="entry name" value="PHOSPHOPANTOTHENOYLCYSTEINE DECARBOXYLASE"/>
    <property type="match status" value="1"/>
</dbReference>
<sequence>MLEGLKIAVYVSGGIAAYKIPDFVRSLIKAGAQVRVAMTPAAEQFVTPFTFEVLTKYPVLRDQSTYPDPVGHIHLADWLDLAILVPATANSLGKLVHGIADNEALASLLACNRPCLIVPAMNNKMWDHPATQRNIDQLRQDGYYVLDPAKGFLAEGYEGKGRMPEGQEILQAVMALATISQQEQRLDLTGQKIVISAGGTQEAIDPVRYISNHSSGKMGLAIAHVAALAGAQVTLVRTPSARDLAVIPEIQLIDVEDAHQLQTAMTEEVQEADMVVMAAAVSDYRPAQVAEQKIKKDKSQVSNDWHLHLVENPDILAGLPKDRALVIGFAAETQDVEKNATAKLVRKGADMIVANDVSRSDIGFGTDQNAVTLVTHQDKRCLAKTSKFQIAWAILDMAQSIQK</sequence>
<dbReference type="Proteomes" id="UP000198833">
    <property type="component" value="Unassembled WGS sequence"/>
</dbReference>
<dbReference type="UniPathway" id="UPA00241">
    <property type="reaction ID" value="UER00353"/>
</dbReference>
<dbReference type="InterPro" id="IPR035929">
    <property type="entry name" value="CoaB-like_sf"/>
</dbReference>
<protein>
    <recommendedName>
        <fullName evidence="3">Coenzyme A biosynthesis bifunctional protein CoaBC</fullName>
    </recommendedName>
    <alternativeName>
        <fullName evidence="3">DNA/pantothenate metabolism flavoprotein</fullName>
    </alternativeName>
    <alternativeName>
        <fullName evidence="3">Phosphopantothenoylcysteine synthetase/decarboxylase</fullName>
        <shortName evidence="3">PPCS-PPCDC</shortName>
    </alternativeName>
    <domain>
        <recommendedName>
            <fullName evidence="3">Phosphopantothenoylcysteine decarboxylase</fullName>
            <shortName evidence="3">PPC decarboxylase</shortName>
            <shortName evidence="3">PPC-DC</shortName>
            <ecNumber evidence="3">4.1.1.36</ecNumber>
        </recommendedName>
        <alternativeName>
            <fullName evidence="3">CoaC</fullName>
        </alternativeName>
    </domain>
    <domain>
        <recommendedName>
            <fullName evidence="3">Phosphopantothenate--cysteine ligase</fullName>
            <ecNumber evidence="3">6.3.2.5</ecNumber>
        </recommendedName>
        <alternativeName>
            <fullName evidence="3">CoaB</fullName>
        </alternativeName>
        <alternativeName>
            <fullName evidence="3">Phosphopantothenoylcysteine synthetase</fullName>
            <shortName evidence="3">PPC synthetase</shortName>
            <shortName evidence="3">PPC-S</shortName>
        </alternativeName>
    </domain>
</protein>
<accession>A0A1H9EQH9</accession>
<comment type="catalytic activity">
    <reaction evidence="3 4">
        <text>N-[(R)-4-phosphopantothenoyl]-L-cysteine + H(+) = (R)-4'-phosphopantetheine + CO2</text>
        <dbReference type="Rhea" id="RHEA:16793"/>
        <dbReference type="ChEBI" id="CHEBI:15378"/>
        <dbReference type="ChEBI" id="CHEBI:16526"/>
        <dbReference type="ChEBI" id="CHEBI:59458"/>
        <dbReference type="ChEBI" id="CHEBI:61723"/>
        <dbReference type="EC" id="4.1.1.36"/>
    </reaction>
</comment>
<dbReference type="HAMAP" id="MF_02225">
    <property type="entry name" value="CoaBC"/>
    <property type="match status" value="1"/>
</dbReference>
<comment type="caution">
    <text evidence="3">Lacks conserved residue(s) required for the propagation of feature annotation.</text>
</comment>
<name>A0A1H9EQH9_9LACT</name>
<evidence type="ECO:0000256" key="3">
    <source>
        <dbReference type="HAMAP-Rule" id="MF_02225"/>
    </source>
</evidence>
<keyword evidence="3 4" id="KW-0436">Ligase</keyword>
<dbReference type="PANTHER" id="PTHR14359">
    <property type="entry name" value="HOMO-OLIGOMERIC FLAVIN CONTAINING CYS DECARBOXYLASE FAMILY"/>
    <property type="match status" value="1"/>
</dbReference>
<feature type="region of interest" description="Phosphopantothenate--cysteine ligase" evidence="3">
    <location>
        <begin position="193"/>
        <end position="403"/>
    </location>
</feature>
<dbReference type="SUPFAM" id="SSF102645">
    <property type="entry name" value="CoaB-like"/>
    <property type="match status" value="1"/>
</dbReference>
<feature type="binding site" evidence="3">
    <location>
        <position position="343"/>
    </location>
    <ligand>
        <name>CTP</name>
        <dbReference type="ChEBI" id="CHEBI:37563"/>
    </ligand>
</feature>
<keyword evidence="8" id="KW-1185">Reference proteome</keyword>
<feature type="binding site" evidence="3">
    <location>
        <position position="329"/>
    </location>
    <ligand>
        <name>CTP</name>
        <dbReference type="ChEBI" id="CHEBI:37563"/>
    </ligand>
</feature>
<dbReference type="GO" id="GO:0071513">
    <property type="term" value="C:phosphopantothenoylcysteine decarboxylase complex"/>
    <property type="evidence" value="ECO:0007669"/>
    <property type="project" value="TreeGrafter"/>
</dbReference>
<dbReference type="Pfam" id="PF02441">
    <property type="entry name" value="Flavoprotein"/>
    <property type="match status" value="1"/>
</dbReference>
<comment type="catalytic activity">
    <reaction evidence="3 4">
        <text>(R)-4'-phosphopantothenate + L-cysteine + CTP = N-[(R)-4-phosphopantothenoyl]-L-cysteine + CMP + diphosphate + H(+)</text>
        <dbReference type="Rhea" id="RHEA:19397"/>
        <dbReference type="ChEBI" id="CHEBI:10986"/>
        <dbReference type="ChEBI" id="CHEBI:15378"/>
        <dbReference type="ChEBI" id="CHEBI:33019"/>
        <dbReference type="ChEBI" id="CHEBI:35235"/>
        <dbReference type="ChEBI" id="CHEBI:37563"/>
        <dbReference type="ChEBI" id="CHEBI:59458"/>
        <dbReference type="ChEBI" id="CHEBI:60377"/>
        <dbReference type="EC" id="6.3.2.5"/>
    </reaction>
</comment>
<feature type="domain" description="Flavoprotein" evidence="5">
    <location>
        <begin position="6"/>
        <end position="174"/>
    </location>
</feature>
<keyword evidence="3" id="KW-0479">Metal-binding</keyword>
<dbReference type="RefSeq" id="WP_092572097.1">
    <property type="nucleotide sequence ID" value="NZ_FOEN01000007.1"/>
</dbReference>
<dbReference type="OrthoDB" id="9802554at2"/>
<feature type="binding site" evidence="3">
    <location>
        <position position="283"/>
    </location>
    <ligand>
        <name>CTP</name>
        <dbReference type="ChEBI" id="CHEBI:37563"/>
    </ligand>
</feature>
<evidence type="ECO:0000313" key="8">
    <source>
        <dbReference type="Proteomes" id="UP000198833"/>
    </source>
</evidence>
<dbReference type="InterPro" id="IPR036551">
    <property type="entry name" value="Flavin_trans-like"/>
</dbReference>
<evidence type="ECO:0000259" key="5">
    <source>
        <dbReference type="Pfam" id="PF02441"/>
    </source>
</evidence>
<evidence type="ECO:0000256" key="1">
    <source>
        <dbReference type="ARBA" id="ARBA00022793"/>
    </source>
</evidence>
<dbReference type="Gene3D" id="3.40.50.10300">
    <property type="entry name" value="CoaB-like"/>
    <property type="match status" value="1"/>
</dbReference>